<protein>
    <submittedName>
        <fullName evidence="3">Interleukin-31</fullName>
    </submittedName>
</protein>
<accession>A0ABM0HMM8</accession>
<dbReference type="PANTHER" id="PTHR38652:SF1">
    <property type="entry name" value="INTERLEUKIN-31"/>
    <property type="match status" value="1"/>
</dbReference>
<organism evidence="2 3">
    <name type="scientific">Ceratotherium simum simum</name>
    <name type="common">Southern white rhinoceros</name>
    <dbReference type="NCBI Taxonomy" id="73337"/>
    <lineage>
        <taxon>Eukaryota</taxon>
        <taxon>Metazoa</taxon>
        <taxon>Chordata</taxon>
        <taxon>Craniata</taxon>
        <taxon>Vertebrata</taxon>
        <taxon>Euteleostomi</taxon>
        <taxon>Mammalia</taxon>
        <taxon>Eutheria</taxon>
        <taxon>Laurasiatheria</taxon>
        <taxon>Perissodactyla</taxon>
        <taxon>Rhinocerotidae</taxon>
        <taxon>Ceratotherium</taxon>
    </lineage>
</organism>
<dbReference type="Proteomes" id="UP000694910">
    <property type="component" value="Unplaced"/>
</dbReference>
<feature type="chain" id="PRO_5047079705" evidence="1">
    <location>
        <begin position="24"/>
        <end position="165"/>
    </location>
</feature>
<gene>
    <name evidence="3" type="primary">LOC101401226</name>
</gene>
<reference evidence="3" key="1">
    <citation type="submission" date="2025-08" db="UniProtKB">
        <authorList>
            <consortium name="RefSeq"/>
        </authorList>
    </citation>
    <scope>IDENTIFICATION</scope>
</reference>
<evidence type="ECO:0000256" key="1">
    <source>
        <dbReference type="SAM" id="SignalP"/>
    </source>
</evidence>
<dbReference type="PANTHER" id="PTHR38652">
    <property type="entry name" value="INTERLEUKIN-31"/>
    <property type="match status" value="1"/>
</dbReference>
<dbReference type="Pfam" id="PF15209">
    <property type="entry name" value="IL31"/>
    <property type="match status" value="1"/>
</dbReference>
<proteinExistence type="predicted"/>
<dbReference type="RefSeq" id="XP_004430199.1">
    <property type="nucleotide sequence ID" value="XM_004430142.1"/>
</dbReference>
<evidence type="ECO:0000313" key="3">
    <source>
        <dbReference type="RefSeq" id="XP_004430199.1"/>
    </source>
</evidence>
<dbReference type="GeneID" id="101401226"/>
<keyword evidence="2" id="KW-1185">Reference proteome</keyword>
<sequence>MVSHTGSTRVALFLLCCMGSLMSSHMAPTNQPQPEDIGAIITELWNSSKKLLEDYQKKETGVPESTDYSLRIQTLLPCFTSDSQPPSNINSSTFLPYFKAIKPLLNNSEVQEIIEQLDKLKLQNASETEVSVPTDTFECKRFILTILRQFSECLERVKSLNSGAE</sequence>
<evidence type="ECO:0000313" key="2">
    <source>
        <dbReference type="Proteomes" id="UP000694910"/>
    </source>
</evidence>
<name>A0ABM0HMM8_CERSS</name>
<keyword evidence="1" id="KW-0732">Signal</keyword>
<feature type="signal peptide" evidence="1">
    <location>
        <begin position="1"/>
        <end position="23"/>
    </location>
</feature>
<dbReference type="InterPro" id="IPR027987">
    <property type="entry name" value="IL-31"/>
</dbReference>